<protein>
    <submittedName>
        <fullName evidence="1">Uncharacterized protein</fullName>
    </submittedName>
</protein>
<dbReference type="EMBL" id="LGRX02017428">
    <property type="protein sequence ID" value="KAK3260779.1"/>
    <property type="molecule type" value="Genomic_DNA"/>
</dbReference>
<dbReference type="AlphaFoldDB" id="A0AAE0KUC7"/>
<dbReference type="Proteomes" id="UP001190700">
    <property type="component" value="Unassembled WGS sequence"/>
</dbReference>
<evidence type="ECO:0000313" key="2">
    <source>
        <dbReference type="Proteomes" id="UP001190700"/>
    </source>
</evidence>
<sequence length="100" mass="11195">MCEKQMEANLTARFEAGELNMALHKALKHHPCSIPLGRVPEICDANKDTLVVGQKSVSLCEYLVKRFEQKQTNLFAALFHLSHALQSYLDGTNVEECPPP</sequence>
<evidence type="ECO:0000313" key="1">
    <source>
        <dbReference type="EMBL" id="KAK3260779.1"/>
    </source>
</evidence>
<proteinExistence type="predicted"/>
<reference evidence="1 2" key="1">
    <citation type="journal article" date="2015" name="Genome Biol. Evol.">
        <title>Comparative Genomics of a Bacterivorous Green Alga Reveals Evolutionary Causalities and Consequences of Phago-Mixotrophic Mode of Nutrition.</title>
        <authorList>
            <person name="Burns J.A."/>
            <person name="Paasch A."/>
            <person name="Narechania A."/>
            <person name="Kim E."/>
        </authorList>
    </citation>
    <scope>NUCLEOTIDE SEQUENCE [LARGE SCALE GENOMIC DNA]</scope>
    <source>
        <strain evidence="1 2">PLY_AMNH</strain>
    </source>
</reference>
<organism evidence="1 2">
    <name type="scientific">Cymbomonas tetramitiformis</name>
    <dbReference type="NCBI Taxonomy" id="36881"/>
    <lineage>
        <taxon>Eukaryota</taxon>
        <taxon>Viridiplantae</taxon>
        <taxon>Chlorophyta</taxon>
        <taxon>Pyramimonadophyceae</taxon>
        <taxon>Pyramimonadales</taxon>
        <taxon>Pyramimonadaceae</taxon>
        <taxon>Cymbomonas</taxon>
    </lineage>
</organism>
<comment type="caution">
    <text evidence="1">The sequence shown here is derived from an EMBL/GenBank/DDBJ whole genome shotgun (WGS) entry which is preliminary data.</text>
</comment>
<keyword evidence="2" id="KW-1185">Reference proteome</keyword>
<gene>
    <name evidence="1" type="ORF">CYMTET_30287</name>
</gene>
<accession>A0AAE0KUC7</accession>
<name>A0AAE0KUC7_9CHLO</name>